<keyword evidence="11" id="KW-0969">Cilium</keyword>
<dbReference type="Proteomes" id="UP000323142">
    <property type="component" value="Unassembled WGS sequence"/>
</dbReference>
<protein>
    <recommendedName>
        <fullName evidence="10">Flagellar protein FliL</fullName>
    </recommendedName>
</protein>
<sequence length="159" mass="16227">MAKALPAPVSAGPSGAQRAATVLILTGLAAATGAGVAYTLGDAKPPPRAVEAGAPGAGKAAETNSMVRLAPIVTNLARPTETWIRLEGSIVLDGVEGEKARVLAAEIGGDVLAYLRTLALSQIEGAGGLQSLREDLAERVRLRSNGRARELVIETLVVQ</sequence>
<dbReference type="OrthoDB" id="7908910at2"/>
<comment type="function">
    <text evidence="1 10">Controls the rotational direction of flagella during chemotaxis.</text>
</comment>
<dbReference type="RefSeq" id="WP_149817136.1">
    <property type="nucleotide sequence ID" value="NZ_VUOA01000019.1"/>
</dbReference>
<evidence type="ECO:0000256" key="5">
    <source>
        <dbReference type="ARBA" id="ARBA00022500"/>
    </source>
</evidence>
<dbReference type="AlphaFoldDB" id="A0A5B2VE70"/>
<organism evidence="11 12">
    <name type="scientific">Salinarimonas soli</name>
    <dbReference type="NCBI Taxonomy" id="1638099"/>
    <lineage>
        <taxon>Bacteria</taxon>
        <taxon>Pseudomonadati</taxon>
        <taxon>Pseudomonadota</taxon>
        <taxon>Alphaproteobacteria</taxon>
        <taxon>Hyphomicrobiales</taxon>
        <taxon>Salinarimonadaceae</taxon>
        <taxon>Salinarimonas</taxon>
    </lineage>
</organism>
<keyword evidence="7 10" id="KW-0283">Flagellar rotation</keyword>
<keyword evidence="9 10" id="KW-0472">Membrane</keyword>
<keyword evidence="12" id="KW-1185">Reference proteome</keyword>
<keyword evidence="6" id="KW-0812">Transmembrane</keyword>
<reference evidence="11 12" key="1">
    <citation type="submission" date="2019-09" db="EMBL/GenBank/DDBJ databases">
        <title>Salinarimonas rosea gen. nov., sp. nov., a new member of the a-2 subgroup of the Proteobacteria.</title>
        <authorList>
            <person name="Liu J."/>
        </authorList>
    </citation>
    <scope>NUCLEOTIDE SEQUENCE [LARGE SCALE GENOMIC DNA]</scope>
    <source>
        <strain evidence="11 12">BN140002</strain>
    </source>
</reference>
<keyword evidence="4" id="KW-1003">Cell membrane</keyword>
<evidence type="ECO:0000256" key="6">
    <source>
        <dbReference type="ARBA" id="ARBA00022692"/>
    </source>
</evidence>
<keyword evidence="5 10" id="KW-0145">Chemotaxis</keyword>
<evidence type="ECO:0000256" key="9">
    <source>
        <dbReference type="ARBA" id="ARBA00023136"/>
    </source>
</evidence>
<evidence type="ECO:0000256" key="1">
    <source>
        <dbReference type="ARBA" id="ARBA00002254"/>
    </source>
</evidence>
<name>A0A5B2VE70_9HYPH</name>
<evidence type="ECO:0000256" key="3">
    <source>
        <dbReference type="ARBA" id="ARBA00008281"/>
    </source>
</evidence>
<dbReference type="GO" id="GO:0005886">
    <property type="term" value="C:plasma membrane"/>
    <property type="evidence" value="ECO:0007669"/>
    <property type="project" value="UniProtKB-SubCell"/>
</dbReference>
<evidence type="ECO:0000256" key="4">
    <source>
        <dbReference type="ARBA" id="ARBA00022475"/>
    </source>
</evidence>
<comment type="caution">
    <text evidence="11">The sequence shown here is derived from an EMBL/GenBank/DDBJ whole genome shotgun (WGS) entry which is preliminary data.</text>
</comment>
<evidence type="ECO:0000256" key="2">
    <source>
        <dbReference type="ARBA" id="ARBA00004162"/>
    </source>
</evidence>
<comment type="subcellular location">
    <subcellularLocation>
        <location evidence="10">Cell inner membrane</location>
    </subcellularLocation>
    <subcellularLocation>
        <location evidence="2">Cell membrane</location>
        <topology evidence="2">Single-pass membrane protein</topology>
    </subcellularLocation>
</comment>
<dbReference type="EMBL" id="VUOA01000019">
    <property type="protein sequence ID" value="KAA2237381.1"/>
    <property type="molecule type" value="Genomic_DNA"/>
</dbReference>
<accession>A0A5B2VE70</accession>
<dbReference type="InterPro" id="IPR005503">
    <property type="entry name" value="FliL"/>
</dbReference>
<dbReference type="GO" id="GO:0071973">
    <property type="term" value="P:bacterial-type flagellum-dependent cell motility"/>
    <property type="evidence" value="ECO:0007669"/>
    <property type="project" value="InterPro"/>
</dbReference>
<evidence type="ECO:0000313" key="12">
    <source>
        <dbReference type="Proteomes" id="UP000323142"/>
    </source>
</evidence>
<dbReference type="GO" id="GO:0006935">
    <property type="term" value="P:chemotaxis"/>
    <property type="evidence" value="ECO:0007669"/>
    <property type="project" value="UniProtKB-KW"/>
</dbReference>
<evidence type="ECO:0000313" key="11">
    <source>
        <dbReference type="EMBL" id="KAA2237381.1"/>
    </source>
</evidence>
<keyword evidence="10" id="KW-0997">Cell inner membrane</keyword>
<evidence type="ECO:0000256" key="10">
    <source>
        <dbReference type="RuleBase" id="RU364125"/>
    </source>
</evidence>
<reference evidence="11 12" key="2">
    <citation type="submission" date="2019-09" db="EMBL/GenBank/DDBJ databases">
        <authorList>
            <person name="Jin C."/>
        </authorList>
    </citation>
    <scope>NUCLEOTIDE SEQUENCE [LARGE SCALE GENOMIC DNA]</scope>
    <source>
        <strain evidence="11 12">BN140002</strain>
    </source>
</reference>
<gene>
    <name evidence="11" type="ORF">F0L46_10300</name>
</gene>
<keyword evidence="8" id="KW-1133">Transmembrane helix</keyword>
<comment type="similarity">
    <text evidence="3 10">Belongs to the FliL family.</text>
</comment>
<dbReference type="Pfam" id="PF03748">
    <property type="entry name" value="FliL"/>
    <property type="match status" value="1"/>
</dbReference>
<evidence type="ECO:0000256" key="8">
    <source>
        <dbReference type="ARBA" id="ARBA00022989"/>
    </source>
</evidence>
<keyword evidence="11" id="KW-0282">Flagellum</keyword>
<evidence type="ECO:0000256" key="7">
    <source>
        <dbReference type="ARBA" id="ARBA00022779"/>
    </source>
</evidence>
<keyword evidence="11" id="KW-0966">Cell projection</keyword>
<dbReference type="GO" id="GO:0009425">
    <property type="term" value="C:bacterial-type flagellum basal body"/>
    <property type="evidence" value="ECO:0007669"/>
    <property type="project" value="InterPro"/>
</dbReference>
<proteinExistence type="inferred from homology"/>